<keyword evidence="4" id="KW-0808">Transferase</keyword>
<dbReference type="InterPro" id="IPR002052">
    <property type="entry name" value="DNA_methylase_N6_adenine_CS"/>
</dbReference>
<protein>
    <submittedName>
        <fullName evidence="4">Methyltransferase</fullName>
    </submittedName>
</protein>
<keyword evidence="2" id="KW-0949">S-adenosyl-L-methionine</keyword>
<gene>
    <name evidence="4" type="ORF">DI626_02065</name>
</gene>
<dbReference type="GO" id="GO:0008170">
    <property type="term" value="F:N-methyltransferase activity"/>
    <property type="evidence" value="ECO:0007669"/>
    <property type="project" value="UniProtKB-ARBA"/>
</dbReference>
<dbReference type="Gene3D" id="3.40.50.150">
    <property type="entry name" value="Vaccinia Virus protein VP39"/>
    <property type="match status" value="1"/>
</dbReference>
<evidence type="ECO:0000256" key="1">
    <source>
        <dbReference type="ARBA" id="ARBA00022603"/>
    </source>
</evidence>
<reference evidence="4 5" key="1">
    <citation type="submission" date="2017-08" db="EMBL/GenBank/DDBJ databases">
        <title>Infants hospitalized years apart are colonized by the same room-sourced microbial strains.</title>
        <authorList>
            <person name="Brooks B."/>
            <person name="Olm M.R."/>
            <person name="Firek B.A."/>
            <person name="Baker R."/>
            <person name="Thomas B.C."/>
            <person name="Morowitz M.J."/>
            <person name="Banfield J.F."/>
        </authorList>
    </citation>
    <scope>NUCLEOTIDE SEQUENCE [LARGE SCALE GENOMIC DNA]</scope>
    <source>
        <strain evidence="4">S2_018_000_R2_104</strain>
    </source>
</reference>
<evidence type="ECO:0000313" key="4">
    <source>
        <dbReference type="EMBL" id="PZO88280.1"/>
    </source>
</evidence>
<comment type="caution">
    <text evidence="4">The sequence shown here is derived from an EMBL/GenBank/DDBJ whole genome shotgun (WGS) entry which is preliminary data.</text>
</comment>
<dbReference type="PROSITE" id="PS00092">
    <property type="entry name" value="N6_MTASE"/>
    <property type="match status" value="1"/>
</dbReference>
<proteinExistence type="predicted"/>
<organism evidence="4 5">
    <name type="scientific">Micavibrio aeruginosavorus</name>
    <dbReference type="NCBI Taxonomy" id="349221"/>
    <lineage>
        <taxon>Bacteria</taxon>
        <taxon>Pseudomonadati</taxon>
        <taxon>Bdellovibrionota</taxon>
        <taxon>Bdellovibrionia</taxon>
        <taxon>Bdellovibrionales</taxon>
        <taxon>Pseudobdellovibrionaceae</taxon>
        <taxon>Micavibrio</taxon>
    </lineage>
</organism>
<feature type="domain" description="Methyltransferase small" evidence="3">
    <location>
        <begin position="29"/>
        <end position="125"/>
    </location>
</feature>
<dbReference type="InterPro" id="IPR050210">
    <property type="entry name" value="tRNA_Adenine-N(6)_MTase"/>
</dbReference>
<dbReference type="GO" id="GO:0008757">
    <property type="term" value="F:S-adenosylmethionine-dependent methyltransferase activity"/>
    <property type="evidence" value="ECO:0007669"/>
    <property type="project" value="UniProtKB-ARBA"/>
</dbReference>
<evidence type="ECO:0000313" key="5">
    <source>
        <dbReference type="Proteomes" id="UP000249557"/>
    </source>
</evidence>
<dbReference type="GO" id="GO:0003676">
    <property type="term" value="F:nucleic acid binding"/>
    <property type="evidence" value="ECO:0007669"/>
    <property type="project" value="InterPro"/>
</dbReference>
<dbReference type="InterPro" id="IPR029063">
    <property type="entry name" value="SAM-dependent_MTases_sf"/>
</dbReference>
<dbReference type="Pfam" id="PF05175">
    <property type="entry name" value="MTS"/>
    <property type="match status" value="1"/>
</dbReference>
<dbReference type="PANTHER" id="PTHR47739">
    <property type="entry name" value="TRNA1(VAL) (ADENINE(37)-N6)-METHYLTRANSFERASE"/>
    <property type="match status" value="1"/>
</dbReference>
<dbReference type="InterPro" id="IPR007848">
    <property type="entry name" value="Small_mtfrase_dom"/>
</dbReference>
<evidence type="ECO:0000259" key="3">
    <source>
        <dbReference type="Pfam" id="PF05175"/>
    </source>
</evidence>
<dbReference type="PANTHER" id="PTHR47739:SF1">
    <property type="entry name" value="TRNA1(VAL) (ADENINE(37)-N6)-METHYLTRANSFERASE"/>
    <property type="match status" value="1"/>
</dbReference>
<evidence type="ECO:0000256" key="2">
    <source>
        <dbReference type="ARBA" id="ARBA00022691"/>
    </source>
</evidence>
<name>A0A2W5A181_9BACT</name>
<sequence>MAETPEIHVLDHKVRLLQAAGGFRTSMDSVFLAAACKAQAGARVLDLGAGVGGASFCLLWRVADSRLTGVEIQENHALLARENIALNGMEGRAEFVCADIRAYAAETPFDHVICNPPYLEAGTYTQAASLERATALGHRDEDVTLDDWIKAGFRNLRSGGSFTMIQRADKVDRIIQSIGRKFGAVEIIPLYPRPGEEAKRVIVRAVKDRKTPARLHAGIILHNEDGSDTEAARAILRDGAPIG</sequence>
<dbReference type="GO" id="GO:0032259">
    <property type="term" value="P:methylation"/>
    <property type="evidence" value="ECO:0007669"/>
    <property type="project" value="UniProtKB-KW"/>
</dbReference>
<accession>A0A2W5A181</accession>
<keyword evidence="1 4" id="KW-0489">Methyltransferase</keyword>
<dbReference type="EMBL" id="QFNK01000022">
    <property type="protein sequence ID" value="PZO88280.1"/>
    <property type="molecule type" value="Genomic_DNA"/>
</dbReference>
<dbReference type="CDD" id="cd02440">
    <property type="entry name" value="AdoMet_MTases"/>
    <property type="match status" value="1"/>
</dbReference>
<dbReference type="AlphaFoldDB" id="A0A2W5A181"/>
<dbReference type="SUPFAM" id="SSF53335">
    <property type="entry name" value="S-adenosyl-L-methionine-dependent methyltransferases"/>
    <property type="match status" value="1"/>
</dbReference>
<dbReference type="Proteomes" id="UP000249557">
    <property type="component" value="Unassembled WGS sequence"/>
</dbReference>